<dbReference type="InterPro" id="IPR003593">
    <property type="entry name" value="AAA+_ATPase"/>
</dbReference>
<keyword evidence="10" id="KW-1185">Reference proteome</keyword>
<evidence type="ECO:0000256" key="5">
    <source>
        <dbReference type="ARBA" id="ARBA00022741"/>
    </source>
</evidence>
<dbReference type="PANTHER" id="PTHR43297">
    <property type="entry name" value="OLIGOPEPTIDE TRANSPORT ATP-BINDING PROTEIN APPD"/>
    <property type="match status" value="1"/>
</dbReference>
<dbReference type="SMART" id="SM00382">
    <property type="entry name" value="AAA"/>
    <property type="match status" value="2"/>
</dbReference>
<dbReference type="NCBIfam" id="NF007739">
    <property type="entry name" value="PRK10419.1"/>
    <property type="match status" value="2"/>
</dbReference>
<comment type="subcellular location">
    <subcellularLocation>
        <location evidence="1">Cell membrane</location>
        <topology evidence="1">Peripheral membrane protein</topology>
    </subcellularLocation>
</comment>
<dbReference type="Proteomes" id="UP000523079">
    <property type="component" value="Unassembled WGS sequence"/>
</dbReference>
<keyword evidence="3" id="KW-0813">Transport</keyword>
<evidence type="ECO:0000313" key="10">
    <source>
        <dbReference type="Proteomes" id="UP000523079"/>
    </source>
</evidence>
<evidence type="ECO:0000256" key="7">
    <source>
        <dbReference type="ARBA" id="ARBA00023136"/>
    </source>
</evidence>
<dbReference type="GO" id="GO:0016887">
    <property type="term" value="F:ATP hydrolysis activity"/>
    <property type="evidence" value="ECO:0007669"/>
    <property type="project" value="InterPro"/>
</dbReference>
<keyword evidence="4" id="KW-1003">Cell membrane</keyword>
<dbReference type="PROSITE" id="PS00211">
    <property type="entry name" value="ABC_TRANSPORTER_1"/>
    <property type="match status" value="2"/>
</dbReference>
<dbReference type="NCBIfam" id="NF008453">
    <property type="entry name" value="PRK11308.1"/>
    <property type="match status" value="2"/>
</dbReference>
<feature type="domain" description="ABC transporter" evidence="8">
    <location>
        <begin position="257"/>
        <end position="505"/>
    </location>
</feature>
<dbReference type="InterPro" id="IPR003439">
    <property type="entry name" value="ABC_transporter-like_ATP-bd"/>
</dbReference>
<dbReference type="GO" id="GO:0015833">
    <property type="term" value="P:peptide transport"/>
    <property type="evidence" value="ECO:0007669"/>
    <property type="project" value="InterPro"/>
</dbReference>
<evidence type="ECO:0000256" key="3">
    <source>
        <dbReference type="ARBA" id="ARBA00022448"/>
    </source>
</evidence>
<keyword evidence="7" id="KW-0472">Membrane</keyword>
<evidence type="ECO:0000256" key="6">
    <source>
        <dbReference type="ARBA" id="ARBA00022840"/>
    </source>
</evidence>
<comment type="caution">
    <text evidence="9">The sequence shown here is derived from an EMBL/GenBank/DDBJ whole genome shotgun (WGS) entry which is preliminary data.</text>
</comment>
<dbReference type="CDD" id="cd03257">
    <property type="entry name" value="ABC_NikE_OppD_transporters"/>
    <property type="match status" value="2"/>
</dbReference>
<keyword evidence="6 9" id="KW-0067">ATP-binding</keyword>
<dbReference type="EMBL" id="JACGWT010000002">
    <property type="protein sequence ID" value="MBA8794197.1"/>
    <property type="molecule type" value="Genomic_DNA"/>
</dbReference>
<dbReference type="AlphaFoldDB" id="A0A7W3IS18"/>
<dbReference type="SUPFAM" id="SSF52540">
    <property type="entry name" value="P-loop containing nucleoside triphosphate hydrolases"/>
    <property type="match status" value="2"/>
</dbReference>
<evidence type="ECO:0000313" key="9">
    <source>
        <dbReference type="EMBL" id="MBA8794197.1"/>
    </source>
</evidence>
<evidence type="ECO:0000256" key="1">
    <source>
        <dbReference type="ARBA" id="ARBA00004202"/>
    </source>
</evidence>
<dbReference type="InterPro" id="IPR017871">
    <property type="entry name" value="ABC_transporter-like_CS"/>
</dbReference>
<dbReference type="InterPro" id="IPR027417">
    <property type="entry name" value="P-loop_NTPase"/>
</dbReference>
<gene>
    <name evidence="9" type="ORF">FHX74_001802</name>
</gene>
<sequence length="522" mass="55986">MTGVDSAGFDVRAGEVLAVVGESGSGKSVTAMSVLGLLPETATVTGSIRFDGVELTGRDDRAMRVVRGRRIAMIFQDPLAALNPTFTIGWQLAEALRATRPGIRGDQIRRASLDLLESVELGDAERRLRHCPHQLSGGQAQRVVIALALAGEPELLIADEPTTALDVTVQAEVLGLLRRLQHERRMTVMIITHDMGVVADIADRVVVMRSGAVVESGDVEQVFARPSAAYTADLLAAVPRLGSRGPAAERDGGRPLVQVEALTVEYGNLLRGTFRAVDGVDLRIDRGEILGLVGESGSGKTSIGRALIGLAPVSGGRVVLDGIDLRSASRSQRAGLRRRIGVVFQNPATSINPRYTVEQTVSEPLAVHRGLRGSELDQRVDRLLAAVGLGPTAGRSWRQRYPHELSGGQRQRVAIARAVALDPDLLIADEPTSALDVSVQAVVLDTFRELQERLGFACLFVSHDLAVVDELCDRVVVLQGGRVVESGERTAVLADPQQDYTRQLIASAPYPDPVIQRSRRAA</sequence>
<keyword evidence="5" id="KW-0547">Nucleotide-binding</keyword>
<reference evidence="9 10" key="1">
    <citation type="submission" date="2020-07" db="EMBL/GenBank/DDBJ databases">
        <title>Sequencing the genomes of 1000 actinobacteria strains.</title>
        <authorList>
            <person name="Klenk H.-P."/>
        </authorList>
    </citation>
    <scope>NUCLEOTIDE SEQUENCE [LARGE SCALE GENOMIC DNA]</scope>
    <source>
        <strain evidence="9 10">DSM 100723</strain>
    </source>
</reference>
<organism evidence="9 10">
    <name type="scientific">Microlunatus kandeliicorticis</name>
    <dbReference type="NCBI Taxonomy" id="1759536"/>
    <lineage>
        <taxon>Bacteria</taxon>
        <taxon>Bacillati</taxon>
        <taxon>Actinomycetota</taxon>
        <taxon>Actinomycetes</taxon>
        <taxon>Propionibacteriales</taxon>
        <taxon>Propionibacteriaceae</taxon>
        <taxon>Microlunatus</taxon>
    </lineage>
</organism>
<dbReference type="PROSITE" id="PS50893">
    <property type="entry name" value="ABC_TRANSPORTER_2"/>
    <property type="match status" value="2"/>
</dbReference>
<accession>A0A7W3IS18</accession>
<evidence type="ECO:0000259" key="8">
    <source>
        <dbReference type="PROSITE" id="PS50893"/>
    </source>
</evidence>
<dbReference type="GO" id="GO:0005886">
    <property type="term" value="C:plasma membrane"/>
    <property type="evidence" value="ECO:0007669"/>
    <property type="project" value="UniProtKB-SubCell"/>
</dbReference>
<name>A0A7W3IS18_9ACTN</name>
<dbReference type="Gene3D" id="3.40.50.300">
    <property type="entry name" value="P-loop containing nucleotide triphosphate hydrolases"/>
    <property type="match status" value="2"/>
</dbReference>
<dbReference type="Pfam" id="PF00005">
    <property type="entry name" value="ABC_tran"/>
    <property type="match status" value="2"/>
</dbReference>
<evidence type="ECO:0000256" key="2">
    <source>
        <dbReference type="ARBA" id="ARBA00005417"/>
    </source>
</evidence>
<dbReference type="Pfam" id="PF08352">
    <property type="entry name" value="oligo_HPY"/>
    <property type="match status" value="2"/>
</dbReference>
<dbReference type="PANTHER" id="PTHR43297:SF2">
    <property type="entry name" value="DIPEPTIDE TRANSPORT ATP-BINDING PROTEIN DPPD"/>
    <property type="match status" value="1"/>
</dbReference>
<evidence type="ECO:0000256" key="4">
    <source>
        <dbReference type="ARBA" id="ARBA00022475"/>
    </source>
</evidence>
<dbReference type="InterPro" id="IPR050388">
    <property type="entry name" value="ABC_Ni/Peptide_Import"/>
</dbReference>
<comment type="similarity">
    <text evidence="2">Belongs to the ABC transporter superfamily.</text>
</comment>
<protein>
    <submittedName>
        <fullName evidence="9">Peptide/nickel transport system ATP-binding protein</fullName>
    </submittedName>
</protein>
<dbReference type="GO" id="GO:0005524">
    <property type="term" value="F:ATP binding"/>
    <property type="evidence" value="ECO:0007669"/>
    <property type="project" value="UniProtKB-KW"/>
</dbReference>
<proteinExistence type="inferred from homology"/>
<dbReference type="InterPro" id="IPR013563">
    <property type="entry name" value="Oligopep_ABC_C"/>
</dbReference>
<feature type="domain" description="ABC transporter" evidence="8">
    <location>
        <begin position="1"/>
        <end position="235"/>
    </location>
</feature>